<sequence length="139" mass="14921">MNWHASDGRFMAVRLKPGANLIEGLRNIFAESAATAMAVVSCVGSLTQVDLRFADRPEATRLRGRFEILSLTGTMDAAHQHLHLSVADEHGQVRGGHLMASGSVVYTTAELVVAVLPGLHFARRPCALSGYDELTIAPV</sequence>
<dbReference type="PANTHER" id="PTHR34988:SF1">
    <property type="entry name" value="DNA-BINDING PROTEIN"/>
    <property type="match status" value="1"/>
</dbReference>
<evidence type="ECO:0000313" key="3">
    <source>
        <dbReference type="Proteomes" id="UP000183987"/>
    </source>
</evidence>
<proteinExistence type="predicted"/>
<keyword evidence="3" id="KW-1185">Reference proteome</keyword>
<gene>
    <name evidence="2" type="ORF">SAMN05444339_106143</name>
</gene>
<dbReference type="InterPro" id="IPR005175">
    <property type="entry name" value="PPC_dom"/>
</dbReference>
<dbReference type="SUPFAM" id="SSF117856">
    <property type="entry name" value="AF0104/ALDC/Ptd012-like"/>
    <property type="match status" value="1"/>
</dbReference>
<dbReference type="Pfam" id="PF03479">
    <property type="entry name" value="PCC"/>
    <property type="match status" value="1"/>
</dbReference>
<dbReference type="RefSeq" id="WP_072857788.1">
    <property type="nucleotide sequence ID" value="NZ_FQUE01000006.1"/>
</dbReference>
<organism evidence="2 3">
    <name type="scientific">Loktanella atrilutea</name>
    <dbReference type="NCBI Taxonomy" id="366533"/>
    <lineage>
        <taxon>Bacteria</taxon>
        <taxon>Pseudomonadati</taxon>
        <taxon>Pseudomonadota</taxon>
        <taxon>Alphaproteobacteria</taxon>
        <taxon>Rhodobacterales</taxon>
        <taxon>Roseobacteraceae</taxon>
        <taxon>Loktanella</taxon>
    </lineage>
</organism>
<dbReference type="EMBL" id="FQUE01000006">
    <property type="protein sequence ID" value="SHF45187.1"/>
    <property type="molecule type" value="Genomic_DNA"/>
</dbReference>
<evidence type="ECO:0000259" key="1">
    <source>
        <dbReference type="PROSITE" id="PS51742"/>
    </source>
</evidence>
<evidence type="ECO:0000313" key="2">
    <source>
        <dbReference type="EMBL" id="SHF45187.1"/>
    </source>
</evidence>
<dbReference type="PROSITE" id="PS51742">
    <property type="entry name" value="PPC"/>
    <property type="match status" value="1"/>
</dbReference>
<dbReference type="OrthoDB" id="552202at2"/>
<feature type="domain" description="PPC" evidence="1">
    <location>
        <begin position="5"/>
        <end position="137"/>
    </location>
</feature>
<dbReference type="Proteomes" id="UP000183987">
    <property type="component" value="Unassembled WGS sequence"/>
</dbReference>
<dbReference type="Gene3D" id="3.30.1330.80">
    <property type="entry name" value="Hypothetical protein, similar to alpha- acetolactate decarboxylase, domain 2"/>
    <property type="match status" value="1"/>
</dbReference>
<name>A0A1M5BSD6_LOKAT</name>
<dbReference type="AlphaFoldDB" id="A0A1M5BSD6"/>
<dbReference type="PANTHER" id="PTHR34988">
    <property type="entry name" value="PROTEIN, PUTATIVE-RELATED"/>
    <property type="match status" value="1"/>
</dbReference>
<dbReference type="CDD" id="cd11378">
    <property type="entry name" value="DUF296"/>
    <property type="match status" value="1"/>
</dbReference>
<accession>A0A1M5BSD6</accession>
<reference evidence="3" key="1">
    <citation type="submission" date="2016-11" db="EMBL/GenBank/DDBJ databases">
        <authorList>
            <person name="Varghese N."/>
            <person name="Submissions S."/>
        </authorList>
    </citation>
    <scope>NUCLEOTIDE SEQUENCE [LARGE SCALE GENOMIC DNA]</scope>
    <source>
        <strain evidence="3">DSM 29326</strain>
    </source>
</reference>
<protein>
    <recommendedName>
        <fullName evidence="1">PPC domain-containing protein</fullName>
    </recommendedName>
</protein>
<dbReference type="STRING" id="366533.SAMN05444339_106143"/>